<dbReference type="EMBL" id="CAJJDM010000045">
    <property type="protein sequence ID" value="CAD8070463.1"/>
    <property type="molecule type" value="Genomic_DNA"/>
</dbReference>
<dbReference type="GO" id="GO:0000045">
    <property type="term" value="P:autophagosome assembly"/>
    <property type="evidence" value="ECO:0007669"/>
    <property type="project" value="TreeGrafter"/>
</dbReference>
<evidence type="ECO:0000256" key="1">
    <source>
        <dbReference type="ARBA" id="ARBA00022679"/>
    </source>
</evidence>
<dbReference type="InterPro" id="IPR045269">
    <property type="entry name" value="Atg1-like"/>
</dbReference>
<dbReference type="Pfam" id="PF00069">
    <property type="entry name" value="Pkinase"/>
    <property type="match status" value="1"/>
</dbReference>
<dbReference type="Proteomes" id="UP000688137">
    <property type="component" value="Unassembled WGS sequence"/>
</dbReference>
<feature type="domain" description="Protein kinase" evidence="5">
    <location>
        <begin position="12"/>
        <end position="284"/>
    </location>
</feature>
<dbReference type="GO" id="GO:0005524">
    <property type="term" value="F:ATP binding"/>
    <property type="evidence" value="ECO:0007669"/>
    <property type="project" value="UniProtKB-KW"/>
</dbReference>
<dbReference type="InterPro" id="IPR000719">
    <property type="entry name" value="Prot_kinase_dom"/>
</dbReference>
<proteinExistence type="predicted"/>
<keyword evidence="3" id="KW-0418">Kinase</keyword>
<dbReference type="GO" id="GO:0016020">
    <property type="term" value="C:membrane"/>
    <property type="evidence" value="ECO:0007669"/>
    <property type="project" value="TreeGrafter"/>
</dbReference>
<name>A0A8S1LY56_PARPR</name>
<dbReference type="PANTHER" id="PTHR24348">
    <property type="entry name" value="SERINE/THREONINE-PROTEIN KINASE UNC-51-RELATED"/>
    <property type="match status" value="1"/>
</dbReference>
<dbReference type="GO" id="GO:0005776">
    <property type="term" value="C:autophagosome"/>
    <property type="evidence" value="ECO:0007669"/>
    <property type="project" value="TreeGrafter"/>
</dbReference>
<sequence>MEQDQKVEDFVIRKSEFLGKGQYGVVYGCYSEKLKDQKLCAKVLQAQIEKGLIDREIKILEQLNKVDNPNLVKIYRVIKEERQIYIIMERCTGGDLKQLMDQYQLSKKQFTLEQIQEIARQIILGYKSLFDINVIHRDIKPANILIENGGKGQIIVKLTDFGMGRMLDDITKKQVLTKVGTPAYAAPQLYLEDQYSSKCDVYSLGVILYQLAFNNKLPFSAKTIPELTQFLKALQSKPFQCPELTQEGPQQMKNAIQNLINKMMSYSEEARPGWDGLLKSELFVNPTKPTNFENQGEMKLLDSIFLYQQQQGQQQYFNEAKFRAVCKFANQNKITKTDRINHLVSIFLAKAELSFNLSQSLQEQLLTQFPFFNVYHFELLQTCIIGYRYKILMNAFGFCFNSLDVICEEMRKMYDNQALKQTLQEYQNDHSEWTEQTKENISEFLNQSNKAFIHAENQIIKLMKTNTYPHNIQNFQKLMSIIDNTEFKIYGRWFQFFWKQDLRKLLVYDKSKQYDIGYLKMLVLIEKFLNIDTEFPFEKYSEQDPQQIVLNENLSKQQLEALVQSRKNV</sequence>
<dbReference type="GO" id="GO:0010506">
    <property type="term" value="P:regulation of autophagy"/>
    <property type="evidence" value="ECO:0007669"/>
    <property type="project" value="InterPro"/>
</dbReference>
<accession>A0A8S1LY56</accession>
<dbReference type="GO" id="GO:0000407">
    <property type="term" value="C:phagophore assembly site"/>
    <property type="evidence" value="ECO:0007669"/>
    <property type="project" value="TreeGrafter"/>
</dbReference>
<keyword evidence="4" id="KW-0067">ATP-binding</keyword>
<dbReference type="PROSITE" id="PS50011">
    <property type="entry name" value="PROTEIN_KINASE_DOM"/>
    <property type="match status" value="1"/>
</dbReference>
<keyword evidence="1" id="KW-0808">Transferase</keyword>
<dbReference type="PANTHER" id="PTHR24348:SF22">
    <property type="entry name" value="NON-SPECIFIC SERINE_THREONINE PROTEIN KINASE"/>
    <property type="match status" value="1"/>
</dbReference>
<dbReference type="CDD" id="cd14014">
    <property type="entry name" value="STKc_PknB_like"/>
    <property type="match status" value="1"/>
</dbReference>
<dbReference type="InterPro" id="IPR008271">
    <property type="entry name" value="Ser/Thr_kinase_AS"/>
</dbReference>
<dbReference type="GO" id="GO:0005829">
    <property type="term" value="C:cytosol"/>
    <property type="evidence" value="ECO:0007669"/>
    <property type="project" value="TreeGrafter"/>
</dbReference>
<dbReference type="OMA" id="CKFANQN"/>
<keyword evidence="2" id="KW-0547">Nucleotide-binding</keyword>
<organism evidence="6 7">
    <name type="scientific">Paramecium primaurelia</name>
    <dbReference type="NCBI Taxonomy" id="5886"/>
    <lineage>
        <taxon>Eukaryota</taxon>
        <taxon>Sar</taxon>
        <taxon>Alveolata</taxon>
        <taxon>Ciliophora</taxon>
        <taxon>Intramacronucleata</taxon>
        <taxon>Oligohymenophorea</taxon>
        <taxon>Peniculida</taxon>
        <taxon>Parameciidae</taxon>
        <taxon>Paramecium</taxon>
    </lineage>
</organism>
<dbReference type="SMART" id="SM00220">
    <property type="entry name" value="S_TKc"/>
    <property type="match status" value="1"/>
</dbReference>
<comment type="caution">
    <text evidence="6">The sequence shown here is derived from an EMBL/GenBank/DDBJ whole genome shotgun (WGS) entry which is preliminary data.</text>
</comment>
<evidence type="ECO:0000259" key="5">
    <source>
        <dbReference type="PROSITE" id="PS50011"/>
    </source>
</evidence>
<reference evidence="6" key="1">
    <citation type="submission" date="2021-01" db="EMBL/GenBank/DDBJ databases">
        <authorList>
            <consortium name="Genoscope - CEA"/>
            <person name="William W."/>
        </authorList>
    </citation>
    <scope>NUCLEOTIDE SEQUENCE</scope>
</reference>
<dbReference type="PROSITE" id="PS00108">
    <property type="entry name" value="PROTEIN_KINASE_ST"/>
    <property type="match status" value="1"/>
</dbReference>
<gene>
    <name evidence="6" type="ORF">PPRIM_AZ9-3.1.T0450264</name>
</gene>
<evidence type="ECO:0000256" key="4">
    <source>
        <dbReference type="ARBA" id="ARBA00022840"/>
    </source>
</evidence>
<evidence type="ECO:0000313" key="7">
    <source>
        <dbReference type="Proteomes" id="UP000688137"/>
    </source>
</evidence>
<evidence type="ECO:0000256" key="2">
    <source>
        <dbReference type="ARBA" id="ARBA00022741"/>
    </source>
</evidence>
<dbReference type="AlphaFoldDB" id="A0A8S1LY56"/>
<protein>
    <recommendedName>
        <fullName evidence="5">Protein kinase domain-containing protein</fullName>
    </recommendedName>
</protein>
<dbReference type="GO" id="GO:0004674">
    <property type="term" value="F:protein serine/threonine kinase activity"/>
    <property type="evidence" value="ECO:0007669"/>
    <property type="project" value="InterPro"/>
</dbReference>
<evidence type="ECO:0000313" key="6">
    <source>
        <dbReference type="EMBL" id="CAD8070463.1"/>
    </source>
</evidence>
<evidence type="ECO:0000256" key="3">
    <source>
        <dbReference type="ARBA" id="ARBA00022777"/>
    </source>
</evidence>
<keyword evidence="7" id="KW-1185">Reference proteome</keyword>